<dbReference type="Proteomes" id="UP000472839">
    <property type="component" value="Unassembled WGS sequence"/>
</dbReference>
<dbReference type="RefSeq" id="WP_152279488.1">
    <property type="nucleotide sequence ID" value="NZ_WFKK01000001.1"/>
</dbReference>
<reference evidence="1 2" key="1">
    <citation type="submission" date="2019-10" db="EMBL/GenBank/DDBJ databases">
        <title>Poseidonibacter ostreae sp. nov., isolated from the gut of the Ostrea denselamellosa.</title>
        <authorList>
            <person name="Choi A."/>
        </authorList>
    </citation>
    <scope>NUCLEOTIDE SEQUENCE [LARGE SCALE GENOMIC DNA]</scope>
    <source>
        <strain evidence="1 2">SJOD-M-33</strain>
    </source>
</reference>
<dbReference type="AlphaFoldDB" id="A0A6L4WX11"/>
<protein>
    <submittedName>
        <fullName evidence="1">Uncharacterized protein</fullName>
    </submittedName>
</protein>
<evidence type="ECO:0000313" key="2">
    <source>
        <dbReference type="Proteomes" id="UP000472839"/>
    </source>
</evidence>
<organism evidence="1 2">
    <name type="scientific">Poseidonibacter ostreae</name>
    <dbReference type="NCBI Taxonomy" id="2654171"/>
    <lineage>
        <taxon>Bacteria</taxon>
        <taxon>Pseudomonadati</taxon>
        <taxon>Campylobacterota</taxon>
        <taxon>Epsilonproteobacteria</taxon>
        <taxon>Campylobacterales</taxon>
        <taxon>Arcobacteraceae</taxon>
        <taxon>Poseidonibacter</taxon>
    </lineage>
</organism>
<name>A0A6L4WX11_9BACT</name>
<proteinExistence type="predicted"/>
<comment type="caution">
    <text evidence="1">The sequence shown here is derived from an EMBL/GenBank/DDBJ whole genome shotgun (WGS) entry which is preliminary data.</text>
</comment>
<gene>
    <name evidence="1" type="ORF">GBG19_00685</name>
</gene>
<dbReference type="EMBL" id="WFKK01000001">
    <property type="protein sequence ID" value="KAB7891385.1"/>
    <property type="molecule type" value="Genomic_DNA"/>
</dbReference>
<sequence>MARVKNNTKSISISTDGLFQNVANVGDIVYTIKKGLIVELRVCEVLLRIKKNKELSICYKDIEDDIFSASTIFLTREHAEKYL</sequence>
<accession>A0A6L4WX11</accession>
<evidence type="ECO:0000313" key="1">
    <source>
        <dbReference type="EMBL" id="KAB7891385.1"/>
    </source>
</evidence>